<reference evidence="1 2" key="1">
    <citation type="journal article" date="2020" name="Mol. Plant">
        <title>The Chromosome-Based Rubber Tree Genome Provides New Insights into Spurge Genome Evolution and Rubber Biosynthesis.</title>
        <authorList>
            <person name="Liu J."/>
            <person name="Shi C."/>
            <person name="Shi C.C."/>
            <person name="Li W."/>
            <person name="Zhang Q.J."/>
            <person name="Zhang Y."/>
            <person name="Li K."/>
            <person name="Lu H.F."/>
            <person name="Shi C."/>
            <person name="Zhu S.T."/>
            <person name="Xiao Z.Y."/>
            <person name="Nan H."/>
            <person name="Yue Y."/>
            <person name="Zhu X.G."/>
            <person name="Wu Y."/>
            <person name="Hong X.N."/>
            <person name="Fan G.Y."/>
            <person name="Tong Y."/>
            <person name="Zhang D."/>
            <person name="Mao C.L."/>
            <person name="Liu Y.L."/>
            <person name="Hao S.J."/>
            <person name="Liu W.Q."/>
            <person name="Lv M.Q."/>
            <person name="Zhang H.B."/>
            <person name="Liu Y."/>
            <person name="Hu-Tang G.R."/>
            <person name="Wang J.P."/>
            <person name="Wang J.H."/>
            <person name="Sun Y.H."/>
            <person name="Ni S.B."/>
            <person name="Chen W.B."/>
            <person name="Zhang X.C."/>
            <person name="Jiao Y.N."/>
            <person name="Eichler E.E."/>
            <person name="Li G.H."/>
            <person name="Liu X."/>
            <person name="Gao L.Z."/>
        </authorList>
    </citation>
    <scope>NUCLEOTIDE SEQUENCE [LARGE SCALE GENOMIC DNA]</scope>
    <source>
        <strain evidence="2">cv. GT1</strain>
        <tissue evidence="1">Leaf</tissue>
    </source>
</reference>
<accession>A0A6A6M3V0</accession>
<name>A0A6A6M3V0_HEVBR</name>
<comment type="caution">
    <text evidence="1">The sequence shown here is derived from an EMBL/GenBank/DDBJ whole genome shotgun (WGS) entry which is preliminary data.</text>
</comment>
<proteinExistence type="predicted"/>
<organism evidence="1 2">
    <name type="scientific">Hevea brasiliensis</name>
    <name type="common">Para rubber tree</name>
    <name type="synonym">Siphonia brasiliensis</name>
    <dbReference type="NCBI Taxonomy" id="3981"/>
    <lineage>
        <taxon>Eukaryota</taxon>
        <taxon>Viridiplantae</taxon>
        <taxon>Streptophyta</taxon>
        <taxon>Embryophyta</taxon>
        <taxon>Tracheophyta</taxon>
        <taxon>Spermatophyta</taxon>
        <taxon>Magnoliopsida</taxon>
        <taxon>eudicotyledons</taxon>
        <taxon>Gunneridae</taxon>
        <taxon>Pentapetalae</taxon>
        <taxon>rosids</taxon>
        <taxon>fabids</taxon>
        <taxon>Malpighiales</taxon>
        <taxon>Euphorbiaceae</taxon>
        <taxon>Crotonoideae</taxon>
        <taxon>Micrandreae</taxon>
        <taxon>Hevea</taxon>
    </lineage>
</organism>
<dbReference type="Proteomes" id="UP000467840">
    <property type="component" value="Chromosome 9"/>
</dbReference>
<protein>
    <submittedName>
        <fullName evidence="1">Uncharacterized protein</fullName>
    </submittedName>
</protein>
<dbReference type="AlphaFoldDB" id="A0A6A6M3V0"/>
<evidence type="ECO:0000313" key="1">
    <source>
        <dbReference type="EMBL" id="KAF2307295.1"/>
    </source>
</evidence>
<dbReference type="EMBL" id="JAAGAX010000008">
    <property type="protein sequence ID" value="KAF2307295.1"/>
    <property type="molecule type" value="Genomic_DNA"/>
</dbReference>
<gene>
    <name evidence="1" type="ORF">GH714_026155</name>
</gene>
<evidence type="ECO:0000313" key="2">
    <source>
        <dbReference type="Proteomes" id="UP000467840"/>
    </source>
</evidence>
<keyword evidence="2" id="KW-1185">Reference proteome</keyword>
<sequence>MRVLRVSVDEEEYRREKSTDLSISRPIVRRSRIREPSLEIELSPIGDREHPFLQLIWLDSANDANGEWNLEMGISRAILMRGRDPLKRRRLRSIPQG</sequence>